<organism evidence="2 3">
    <name type="scientific">Streptomyces inhibens</name>
    <dbReference type="NCBI Taxonomy" id="2293571"/>
    <lineage>
        <taxon>Bacteria</taxon>
        <taxon>Bacillati</taxon>
        <taxon>Actinomycetota</taxon>
        <taxon>Actinomycetes</taxon>
        <taxon>Kitasatosporales</taxon>
        <taxon>Streptomycetaceae</taxon>
        <taxon>Streptomyces</taxon>
    </lineage>
</organism>
<gene>
    <name evidence="2" type="ORF">DY245_32500</name>
</gene>
<evidence type="ECO:0000313" key="3">
    <source>
        <dbReference type="Proteomes" id="UP000262477"/>
    </source>
</evidence>
<feature type="region of interest" description="Disordered" evidence="1">
    <location>
        <begin position="52"/>
        <end position="74"/>
    </location>
</feature>
<comment type="caution">
    <text evidence="2">The sequence shown here is derived from an EMBL/GenBank/DDBJ whole genome shotgun (WGS) entry which is preliminary data.</text>
</comment>
<keyword evidence="3" id="KW-1185">Reference proteome</keyword>
<accession>A0A371PVE8</accession>
<feature type="compositionally biased region" description="Low complexity" evidence="1">
    <location>
        <begin position="58"/>
        <end position="74"/>
    </location>
</feature>
<sequence>MASKLWGTSRTRSVPAKVTSAAFPMVTPWADRNTIRARRQLTTAPAPLRMIRSRRCPSLSSISRTRTRSPTQAL</sequence>
<dbReference type="OrthoDB" id="4336070at2"/>
<evidence type="ECO:0000313" key="2">
    <source>
        <dbReference type="EMBL" id="REK86430.1"/>
    </source>
</evidence>
<name>A0A371PVE8_STRIH</name>
<dbReference type="Proteomes" id="UP000262477">
    <property type="component" value="Unassembled WGS sequence"/>
</dbReference>
<protein>
    <submittedName>
        <fullName evidence="2">Uncharacterized protein</fullName>
    </submittedName>
</protein>
<proteinExistence type="predicted"/>
<dbReference type="EMBL" id="QUAC01000248">
    <property type="protein sequence ID" value="REK86430.1"/>
    <property type="molecule type" value="Genomic_DNA"/>
</dbReference>
<dbReference type="AlphaFoldDB" id="A0A371PVE8"/>
<reference evidence="2 3" key="1">
    <citation type="submission" date="2018-08" db="EMBL/GenBank/DDBJ databases">
        <title>Streptomyces NEAU-D10 sp. nov., a novel Actinomycete isolated from soil.</title>
        <authorList>
            <person name="Jin L."/>
        </authorList>
    </citation>
    <scope>NUCLEOTIDE SEQUENCE [LARGE SCALE GENOMIC DNA]</scope>
    <source>
        <strain evidence="2 3">NEAU-D10</strain>
    </source>
</reference>
<evidence type="ECO:0000256" key="1">
    <source>
        <dbReference type="SAM" id="MobiDB-lite"/>
    </source>
</evidence>